<accession>A0A517ZK50</accession>
<gene>
    <name evidence="1" type="ORF">Mal52_12840</name>
</gene>
<proteinExistence type="predicted"/>
<evidence type="ECO:0000313" key="2">
    <source>
        <dbReference type="Proteomes" id="UP000319383"/>
    </source>
</evidence>
<evidence type="ECO:0000313" key="1">
    <source>
        <dbReference type="EMBL" id="QDU42816.1"/>
    </source>
</evidence>
<sequence precursor="true">MDESALPILVSALETFGTLTSVVWLSPLNRSKVLNHAIQLSLLSEWI</sequence>
<keyword evidence="2" id="KW-1185">Reference proteome</keyword>
<dbReference type="EMBL" id="CP036276">
    <property type="protein sequence ID" value="QDU42816.1"/>
    <property type="molecule type" value="Genomic_DNA"/>
</dbReference>
<protein>
    <submittedName>
        <fullName evidence="1">Uncharacterized protein</fullName>
    </submittedName>
</protein>
<name>A0A517ZK50_9PLAN</name>
<dbReference type="KEGG" id="sdyn:Mal52_12840"/>
<dbReference type="Proteomes" id="UP000319383">
    <property type="component" value="Chromosome"/>
</dbReference>
<dbReference type="AlphaFoldDB" id="A0A517ZK50"/>
<organism evidence="1 2">
    <name type="scientific">Symmachiella dynata</name>
    <dbReference type="NCBI Taxonomy" id="2527995"/>
    <lineage>
        <taxon>Bacteria</taxon>
        <taxon>Pseudomonadati</taxon>
        <taxon>Planctomycetota</taxon>
        <taxon>Planctomycetia</taxon>
        <taxon>Planctomycetales</taxon>
        <taxon>Planctomycetaceae</taxon>
        <taxon>Symmachiella</taxon>
    </lineage>
</organism>
<reference evidence="1 2" key="1">
    <citation type="submission" date="2019-02" db="EMBL/GenBank/DDBJ databases">
        <title>Deep-cultivation of Planctomycetes and their phenomic and genomic characterization uncovers novel biology.</title>
        <authorList>
            <person name="Wiegand S."/>
            <person name="Jogler M."/>
            <person name="Boedeker C."/>
            <person name="Pinto D."/>
            <person name="Vollmers J."/>
            <person name="Rivas-Marin E."/>
            <person name="Kohn T."/>
            <person name="Peeters S.H."/>
            <person name="Heuer A."/>
            <person name="Rast P."/>
            <person name="Oberbeckmann S."/>
            <person name="Bunk B."/>
            <person name="Jeske O."/>
            <person name="Meyerdierks A."/>
            <person name="Storesund J.E."/>
            <person name="Kallscheuer N."/>
            <person name="Luecker S."/>
            <person name="Lage O.M."/>
            <person name="Pohl T."/>
            <person name="Merkel B.J."/>
            <person name="Hornburger P."/>
            <person name="Mueller R.-W."/>
            <person name="Bruemmer F."/>
            <person name="Labrenz M."/>
            <person name="Spormann A.M."/>
            <person name="Op den Camp H."/>
            <person name="Overmann J."/>
            <person name="Amann R."/>
            <person name="Jetten M.S.M."/>
            <person name="Mascher T."/>
            <person name="Medema M.H."/>
            <person name="Devos D.P."/>
            <person name="Kaster A.-K."/>
            <person name="Ovreas L."/>
            <person name="Rohde M."/>
            <person name="Galperin M.Y."/>
            <person name="Jogler C."/>
        </authorList>
    </citation>
    <scope>NUCLEOTIDE SEQUENCE [LARGE SCALE GENOMIC DNA]</scope>
    <source>
        <strain evidence="1 2">Mal52</strain>
    </source>
</reference>